<dbReference type="PROSITE" id="PS00010">
    <property type="entry name" value="ASX_HYDROXYL"/>
    <property type="match status" value="1"/>
</dbReference>
<feature type="disulfide bond" evidence="7">
    <location>
        <begin position="257"/>
        <end position="266"/>
    </location>
</feature>
<comment type="subcellular location">
    <subcellularLocation>
        <location evidence="1">Cell membrane</location>
        <topology evidence="1">Multi-pass membrane protein</topology>
    </subcellularLocation>
</comment>
<evidence type="ECO:0000256" key="8">
    <source>
        <dbReference type="SAM" id="Phobius"/>
    </source>
</evidence>
<dbReference type="Gene3D" id="1.20.1070.10">
    <property type="entry name" value="Rhodopsin 7-helix transmembrane proteins"/>
    <property type="match status" value="1"/>
</dbReference>
<keyword evidence="13" id="KW-1185">Reference proteome</keyword>
<evidence type="ECO:0000313" key="14">
    <source>
        <dbReference type="RefSeq" id="XP_022080046.1"/>
    </source>
</evidence>
<dbReference type="Gene3D" id="2.60.220.50">
    <property type="match status" value="1"/>
</dbReference>
<feature type="disulfide bond" evidence="7">
    <location>
        <begin position="383"/>
        <end position="392"/>
    </location>
</feature>
<dbReference type="GO" id="GO:0004930">
    <property type="term" value="F:G protein-coupled receptor activity"/>
    <property type="evidence" value="ECO:0007669"/>
    <property type="project" value="InterPro"/>
</dbReference>
<feature type="transmembrane region" description="Helical" evidence="8">
    <location>
        <begin position="967"/>
        <end position="990"/>
    </location>
</feature>
<dbReference type="SMART" id="SM00303">
    <property type="entry name" value="GPS"/>
    <property type="match status" value="1"/>
</dbReference>
<evidence type="ECO:0000259" key="10">
    <source>
        <dbReference type="PROSITE" id="PS50026"/>
    </source>
</evidence>
<dbReference type="InterPro" id="IPR000742">
    <property type="entry name" value="EGF"/>
</dbReference>
<accession>A0A8B7XIL1</accession>
<sequence>MDRWWSCRCLFLLLLIGSWLDSARTQNGPELSSCQLPEQLQQGEGGVTVNPPGFDSLSIDGENNVDDGIRVLFFFNGERPLRGFSLQAWGMNASVPVGPTGEWLTPADRTFRGVSCQAENDTITLSSLGVEPVPGVNVFNWIANGSPYCDFLFRAHGLTVSSEIIEFRTAIVRRHPCQNGGVCVSNGTEFSCRCHVGYSGTRCQTFDDTATQFTDAICECPVQGTAGLSCEKDPCQLSPCLYGGQCSFEGGLARCLCGALQDGAMCEMGPDPCRYPQMCYNGGTCLPWAYSRDGFRCQCPSNYTGPNCQTEITGACSSQPCINGGTCSASPDTDGYTCACPTIYGGQNCENQVFPADRDECASNPCSDGSTCFNQINGFMCFCDNGRYGPKCEFEMELCESNSCNNGGICYKRPGAPCKCFTDVNSGLRGCDISPTCDVTDILYHLSLIPVAEVNLELISTALANATSNYDRIDSAGVASTATTLENIVNVRSSSTPATENVIMMVDNLLNLPDEVLAGSYSAARIQRSFEEQLTYVRGNLSWVTKNLAVEVVQPRRQANDTYTLLGYASISRDGTLDNTFQNNDERLYTDPIVMPPDRAEAFIGLPAEVFSQVSREEPPVVFTVYLNSILFQRETPGSFALPNGTRLFVNSRVISAIVGSPDETIENLASPVITSFIPTNASLTNEPVCVFWDVESTNWSTEGCTRSTTSGASSPVVCHCDHLTSFAILVSYTGDIKDYVLDVVSKVGCAISIVALALTILACLSYRELRNNPAKKSLINLCVSLLALYVVFLAGIEQAQSPVTCIVMAALIQYFFLTSVCWASAEAMNLFYLLVITQRLLLTRYLVKLMLFCWGVPMVVAAFTFLVPYLTTGEWELQEAYCFLPPGNALYFGVLLPVGVMLLFNVLVFVLLVRRLVCQRVETTRTRRETSVDAAIRHGRLMLPISLLLGGTWAVGFLAVEEATSVFQWIFAVLNSLLGLAIFLLFIVAKKTGRKGLKRLFCVEQIRNFSSIQSSSQSRT</sequence>
<dbReference type="Pfam" id="PF00002">
    <property type="entry name" value="7tm_2"/>
    <property type="match status" value="1"/>
</dbReference>
<evidence type="ECO:0000256" key="9">
    <source>
        <dbReference type="SAM" id="SignalP"/>
    </source>
</evidence>
<keyword evidence="9" id="KW-0732">Signal</keyword>
<evidence type="ECO:0000256" key="1">
    <source>
        <dbReference type="ARBA" id="ARBA00004651"/>
    </source>
</evidence>
<dbReference type="CDD" id="cd15040">
    <property type="entry name" value="7tmB2_Adhesion"/>
    <property type="match status" value="1"/>
</dbReference>
<dbReference type="PROSITE" id="PS01187">
    <property type="entry name" value="EGF_CA"/>
    <property type="match status" value="1"/>
</dbReference>
<feature type="transmembrane region" description="Helical" evidence="8">
    <location>
        <begin position="891"/>
        <end position="914"/>
    </location>
</feature>
<dbReference type="SUPFAM" id="SSF57196">
    <property type="entry name" value="EGF/Laminin"/>
    <property type="match status" value="4"/>
</dbReference>
<dbReference type="InterPro" id="IPR000203">
    <property type="entry name" value="GPS"/>
</dbReference>
<dbReference type="Gene3D" id="2.10.25.10">
    <property type="entry name" value="Laminin"/>
    <property type="match status" value="4"/>
</dbReference>
<feature type="transmembrane region" description="Helical" evidence="8">
    <location>
        <begin position="779"/>
        <end position="797"/>
    </location>
</feature>
<dbReference type="GO" id="GO:0007166">
    <property type="term" value="P:cell surface receptor signaling pathway"/>
    <property type="evidence" value="ECO:0007669"/>
    <property type="project" value="InterPro"/>
</dbReference>
<dbReference type="Pfam" id="PF01825">
    <property type="entry name" value="GPS"/>
    <property type="match status" value="1"/>
</dbReference>
<feature type="transmembrane region" description="Helical" evidence="8">
    <location>
        <begin position="942"/>
        <end position="961"/>
    </location>
</feature>
<dbReference type="OMA" id="CRFKKDF"/>
<feature type="domain" description="G-protein coupled receptors family 2 profile 2" evidence="12">
    <location>
        <begin position="742"/>
        <end position="991"/>
    </location>
</feature>
<feature type="signal peptide" evidence="9">
    <location>
        <begin position="1"/>
        <end position="25"/>
    </location>
</feature>
<dbReference type="PROSITE" id="PS01186">
    <property type="entry name" value="EGF_2"/>
    <property type="match status" value="1"/>
</dbReference>
<keyword evidence="6 7" id="KW-1015">Disulfide bond</keyword>
<gene>
    <name evidence="14" type="primary">LOC110973494</name>
</gene>
<dbReference type="InterPro" id="IPR046338">
    <property type="entry name" value="GAIN_dom_sf"/>
</dbReference>
<dbReference type="CDD" id="cd00054">
    <property type="entry name" value="EGF_CA"/>
    <property type="match status" value="4"/>
</dbReference>
<dbReference type="InterPro" id="IPR018097">
    <property type="entry name" value="EGF_Ca-bd_CS"/>
</dbReference>
<dbReference type="GO" id="GO:0005886">
    <property type="term" value="C:plasma membrane"/>
    <property type="evidence" value="ECO:0007669"/>
    <property type="project" value="UniProtKB-SubCell"/>
</dbReference>
<feature type="domain" description="EGF-like" evidence="10">
    <location>
        <begin position="231"/>
        <end position="267"/>
    </location>
</feature>
<dbReference type="PRINTS" id="PR00249">
    <property type="entry name" value="GPCRSECRETIN"/>
</dbReference>
<feature type="disulfide bond" evidence="7">
    <location>
        <begin position="194"/>
        <end position="203"/>
    </location>
</feature>
<comment type="caution">
    <text evidence="7">Lacks conserved residue(s) required for the propagation of feature annotation.</text>
</comment>
<evidence type="ECO:0000256" key="7">
    <source>
        <dbReference type="PROSITE-ProRule" id="PRU00076"/>
    </source>
</evidence>
<evidence type="ECO:0000259" key="11">
    <source>
        <dbReference type="PROSITE" id="PS50221"/>
    </source>
</evidence>
<keyword evidence="3 8" id="KW-0812">Transmembrane</keyword>
<feature type="domain" description="EGF-like" evidence="10">
    <location>
        <begin position="168"/>
        <end position="204"/>
    </location>
</feature>
<dbReference type="SUPFAM" id="SSF81321">
    <property type="entry name" value="Family A G protein-coupled receptor-like"/>
    <property type="match status" value="1"/>
</dbReference>
<keyword evidence="4 8" id="KW-1133">Transmembrane helix</keyword>
<keyword evidence="2" id="KW-1003">Cell membrane</keyword>
<protein>
    <submittedName>
        <fullName evidence="14">Cadherin EGF LAG seven-pass G-type receptor 1-like</fullName>
    </submittedName>
</protein>
<reference evidence="14" key="1">
    <citation type="submission" date="2025-08" db="UniProtKB">
        <authorList>
            <consortium name="RefSeq"/>
        </authorList>
    </citation>
    <scope>IDENTIFICATION</scope>
</reference>
<evidence type="ECO:0000259" key="12">
    <source>
        <dbReference type="PROSITE" id="PS50261"/>
    </source>
</evidence>
<dbReference type="InterPro" id="IPR000152">
    <property type="entry name" value="EGF-type_Asp/Asn_hydroxyl_site"/>
</dbReference>
<feature type="disulfide bond" evidence="7">
    <location>
        <begin position="321"/>
        <end position="338"/>
    </location>
</feature>
<dbReference type="InterPro" id="IPR057244">
    <property type="entry name" value="GAIN_B"/>
</dbReference>
<evidence type="ECO:0000313" key="13">
    <source>
        <dbReference type="Proteomes" id="UP000694845"/>
    </source>
</evidence>
<evidence type="ECO:0000256" key="3">
    <source>
        <dbReference type="ARBA" id="ARBA00022692"/>
    </source>
</evidence>
<keyword evidence="7" id="KW-0245">EGF-like domain</keyword>
<feature type="disulfide bond" evidence="7">
    <location>
        <begin position="340"/>
        <end position="349"/>
    </location>
</feature>
<dbReference type="SMART" id="SM00179">
    <property type="entry name" value="EGF_CA"/>
    <property type="match status" value="3"/>
</dbReference>
<feature type="transmembrane region" description="Helical" evidence="8">
    <location>
        <begin position="744"/>
        <end position="767"/>
    </location>
</feature>
<dbReference type="Pfam" id="PF00008">
    <property type="entry name" value="EGF"/>
    <property type="match status" value="2"/>
</dbReference>
<feature type="domain" description="GAIN-B" evidence="11">
    <location>
        <begin position="567"/>
        <end position="737"/>
    </location>
</feature>
<dbReference type="PANTHER" id="PTHR45692:SF1">
    <property type="entry name" value="G-PROTEIN COUPLED RECEPTORS FAMILY 2 PROFILE 2 DOMAIN-CONTAINING PROTEIN"/>
    <property type="match status" value="1"/>
</dbReference>
<feature type="domain" description="EGF-like" evidence="10">
    <location>
        <begin position="312"/>
        <end position="350"/>
    </location>
</feature>
<dbReference type="InterPro" id="IPR000832">
    <property type="entry name" value="GPCR_2_secretin-like"/>
</dbReference>
<feature type="domain" description="EGF-like" evidence="10">
    <location>
        <begin position="269"/>
        <end position="309"/>
    </location>
</feature>
<dbReference type="RefSeq" id="XP_022080046.1">
    <property type="nucleotide sequence ID" value="XM_022224354.1"/>
</dbReference>
<feature type="transmembrane region" description="Helical" evidence="8">
    <location>
        <begin position="847"/>
        <end position="871"/>
    </location>
</feature>
<dbReference type="InterPro" id="IPR017981">
    <property type="entry name" value="GPCR_2-like_7TM"/>
</dbReference>
<dbReference type="AlphaFoldDB" id="A0A8B7XIL1"/>
<name>A0A8B7XIL1_ACAPL</name>
<dbReference type="Proteomes" id="UP000694845">
    <property type="component" value="Unplaced"/>
</dbReference>
<evidence type="ECO:0000256" key="2">
    <source>
        <dbReference type="ARBA" id="ARBA00022475"/>
    </source>
</evidence>
<dbReference type="OrthoDB" id="1100386at2759"/>
<evidence type="ECO:0000256" key="5">
    <source>
        <dbReference type="ARBA" id="ARBA00023136"/>
    </source>
</evidence>
<evidence type="ECO:0000256" key="4">
    <source>
        <dbReference type="ARBA" id="ARBA00022989"/>
    </source>
</evidence>
<feature type="chain" id="PRO_5034629663" evidence="9">
    <location>
        <begin position="26"/>
        <end position="1021"/>
    </location>
</feature>
<proteinExistence type="predicted"/>
<dbReference type="PROSITE" id="PS50026">
    <property type="entry name" value="EGF_3"/>
    <property type="match status" value="5"/>
</dbReference>
<dbReference type="InterPro" id="IPR001881">
    <property type="entry name" value="EGF-like_Ca-bd_dom"/>
</dbReference>
<dbReference type="SMART" id="SM00181">
    <property type="entry name" value="EGF"/>
    <property type="match status" value="6"/>
</dbReference>
<feature type="disulfide bond" evidence="7">
    <location>
        <begin position="299"/>
        <end position="308"/>
    </location>
</feature>
<dbReference type="PANTHER" id="PTHR45692">
    <property type="entry name" value="G_PROTEIN_RECEP_F2_4 DOMAIN-CONTAINING PROTEIN"/>
    <property type="match status" value="1"/>
</dbReference>
<dbReference type="PROSITE" id="PS00022">
    <property type="entry name" value="EGF_1"/>
    <property type="match status" value="5"/>
</dbReference>
<dbReference type="KEGG" id="aplc:110973494"/>
<keyword evidence="5 8" id="KW-0472">Membrane</keyword>
<feature type="transmembrane region" description="Helical" evidence="8">
    <location>
        <begin position="809"/>
        <end position="835"/>
    </location>
</feature>
<dbReference type="GeneID" id="110973494"/>
<dbReference type="PROSITE" id="PS50221">
    <property type="entry name" value="GAIN_B"/>
    <property type="match status" value="1"/>
</dbReference>
<dbReference type="GO" id="GO:0005509">
    <property type="term" value="F:calcium ion binding"/>
    <property type="evidence" value="ECO:0007669"/>
    <property type="project" value="InterPro"/>
</dbReference>
<evidence type="ECO:0000256" key="6">
    <source>
        <dbReference type="ARBA" id="ARBA00023157"/>
    </source>
</evidence>
<dbReference type="PROSITE" id="PS50261">
    <property type="entry name" value="G_PROTEIN_RECEP_F2_4"/>
    <property type="match status" value="1"/>
</dbReference>
<feature type="domain" description="EGF-like" evidence="10">
    <location>
        <begin position="357"/>
        <end position="393"/>
    </location>
</feature>
<organism evidence="13 14">
    <name type="scientific">Acanthaster planci</name>
    <name type="common">Crown-of-thorns starfish</name>
    <dbReference type="NCBI Taxonomy" id="133434"/>
    <lineage>
        <taxon>Eukaryota</taxon>
        <taxon>Metazoa</taxon>
        <taxon>Echinodermata</taxon>
        <taxon>Eleutherozoa</taxon>
        <taxon>Asterozoa</taxon>
        <taxon>Asteroidea</taxon>
        <taxon>Valvatacea</taxon>
        <taxon>Valvatida</taxon>
        <taxon>Acanthasteridae</taxon>
        <taxon>Acanthaster</taxon>
    </lineage>
</organism>